<dbReference type="SUPFAM" id="SSF48452">
    <property type="entry name" value="TPR-like"/>
    <property type="match status" value="1"/>
</dbReference>
<dbReference type="EMBL" id="KQ030538">
    <property type="protein sequence ID" value="KJZ73082.1"/>
    <property type="molecule type" value="Genomic_DNA"/>
</dbReference>
<dbReference type="AlphaFoldDB" id="A0A0F7ZYU5"/>
<organism evidence="2 3">
    <name type="scientific">Hirsutella minnesotensis 3608</name>
    <dbReference type="NCBI Taxonomy" id="1043627"/>
    <lineage>
        <taxon>Eukaryota</taxon>
        <taxon>Fungi</taxon>
        <taxon>Dikarya</taxon>
        <taxon>Ascomycota</taxon>
        <taxon>Pezizomycotina</taxon>
        <taxon>Sordariomycetes</taxon>
        <taxon>Hypocreomycetidae</taxon>
        <taxon>Hypocreales</taxon>
        <taxon>Ophiocordycipitaceae</taxon>
        <taxon>Hirsutella</taxon>
    </lineage>
</organism>
<dbReference type="Gene3D" id="1.25.40.10">
    <property type="entry name" value="Tetratricopeptide repeat domain"/>
    <property type="match status" value="1"/>
</dbReference>
<sequence length="795" mass="89906">MTCLCDKLRREDFAALTNPERRLLGQLFAKAPQLFSDPVRQSRKQHTETRYRNSQPYRSRKVEELEKTYPCPITQRLLGDSSLHSCLRDPAAQTDTYVRIFIAVEQSDRGIALNQLLKRLHCFALAQVHPKGAPIEPIVERIKHHVGDVQNINQKIYNMLWVGRQWSKIAETMGAVTTQDRPSDRLLGVLCLLGSGSTWERASDEAREVALRRLCKKTELHGQAILHDDLVRDLVDRILDRHSSQLRLHSNFQRSASGPRLIKDGLPSYLTGQARKVSTLASSEPLAASKAAVQEIVPFGRENSLLLILLSFLCDSTVSMDMLSQAASPRKQWAVDGGIEIVASPWALGHDYSNDSTVRTTLDRLVGLSLISSTSDGNYRVDSEIRKTVLSTLPLHLHSFWRHQALCVAWAAIPWKYLQPQDLRMRGIIVPHMTHTLCAVRDHDGYESVPRHCVFGLVSALVEASRFPGLEWKRMTTNEARKILHCFSDDYAEDDYLELLVTQREALVHRLSKIPVAIPFVHRETSSDNRRAHAAAGFVIIQEALEAFQKEELSSAMEIMDKWAPMHNTSLIEEVTIFRVSILRGRILRYQGKFEDSLRVLHSAHDLIEAQRELFYEEESGELTIELADTLQELGEFTRSEIILTRQLTRDNSSATDSVLKVSLAECLFAQKEVAKAKALCADLQSRSSLSKTARLRLCIVSAKMCHIQEDLDGALFWWTEALQAINRFPPTSGNAACVIYSSLCNILKRQGQQELEQSSRVELGKLQGLSIRAEAQNWIPGLRRWHEYITSSSS</sequence>
<reference evidence="2 3" key="1">
    <citation type="journal article" date="2014" name="Genome Biol. Evol.">
        <title>Comparative genomics and transcriptomics analyses reveal divergent lifestyle features of nematode endoparasitic fungus Hirsutella minnesotensis.</title>
        <authorList>
            <person name="Lai Y."/>
            <person name="Liu K."/>
            <person name="Zhang X."/>
            <person name="Zhang X."/>
            <person name="Li K."/>
            <person name="Wang N."/>
            <person name="Shu C."/>
            <person name="Wu Y."/>
            <person name="Wang C."/>
            <person name="Bushley K.E."/>
            <person name="Xiang M."/>
            <person name="Liu X."/>
        </authorList>
    </citation>
    <scope>NUCLEOTIDE SEQUENCE [LARGE SCALE GENOMIC DNA]</scope>
    <source>
        <strain evidence="2 3">3608</strain>
    </source>
</reference>
<keyword evidence="3" id="KW-1185">Reference proteome</keyword>
<evidence type="ECO:0000313" key="2">
    <source>
        <dbReference type="EMBL" id="KJZ73082.1"/>
    </source>
</evidence>
<dbReference type="InterPro" id="IPR011990">
    <property type="entry name" value="TPR-like_helical_dom_sf"/>
</dbReference>
<evidence type="ECO:0000256" key="1">
    <source>
        <dbReference type="SAM" id="MobiDB-lite"/>
    </source>
</evidence>
<name>A0A0F7ZYU5_9HYPO</name>
<protein>
    <submittedName>
        <fullName evidence="2">Uncharacterized protein</fullName>
    </submittedName>
</protein>
<evidence type="ECO:0000313" key="3">
    <source>
        <dbReference type="Proteomes" id="UP000054481"/>
    </source>
</evidence>
<accession>A0A0F7ZYU5</accession>
<proteinExistence type="predicted"/>
<dbReference type="Proteomes" id="UP000054481">
    <property type="component" value="Unassembled WGS sequence"/>
</dbReference>
<dbReference type="OrthoDB" id="427518at2759"/>
<feature type="region of interest" description="Disordered" evidence="1">
    <location>
        <begin position="38"/>
        <end position="57"/>
    </location>
</feature>
<gene>
    <name evidence="2" type="ORF">HIM_07466</name>
</gene>